<reference evidence="1" key="1">
    <citation type="submission" date="2014-11" db="EMBL/GenBank/DDBJ databases">
        <authorList>
            <person name="Amaro Gonzalez C."/>
        </authorList>
    </citation>
    <scope>NUCLEOTIDE SEQUENCE</scope>
</reference>
<organism evidence="1">
    <name type="scientific">Anguilla anguilla</name>
    <name type="common">European freshwater eel</name>
    <name type="synonym">Muraena anguilla</name>
    <dbReference type="NCBI Taxonomy" id="7936"/>
    <lineage>
        <taxon>Eukaryota</taxon>
        <taxon>Metazoa</taxon>
        <taxon>Chordata</taxon>
        <taxon>Craniata</taxon>
        <taxon>Vertebrata</taxon>
        <taxon>Euteleostomi</taxon>
        <taxon>Actinopterygii</taxon>
        <taxon>Neopterygii</taxon>
        <taxon>Teleostei</taxon>
        <taxon>Anguilliformes</taxon>
        <taxon>Anguillidae</taxon>
        <taxon>Anguilla</taxon>
    </lineage>
</organism>
<evidence type="ECO:0000313" key="1">
    <source>
        <dbReference type="EMBL" id="JAH55203.1"/>
    </source>
</evidence>
<dbReference type="AlphaFoldDB" id="A0A0E9TR43"/>
<sequence>MASKAGIYKVKESELIDQRHSHNTGCVKSNSFGTLL</sequence>
<dbReference type="EMBL" id="GBXM01053374">
    <property type="protein sequence ID" value="JAH55203.1"/>
    <property type="molecule type" value="Transcribed_RNA"/>
</dbReference>
<protein>
    <submittedName>
        <fullName evidence="1">Uncharacterized protein</fullName>
    </submittedName>
</protein>
<accession>A0A0E9TR43</accession>
<name>A0A0E9TR43_ANGAN</name>
<proteinExistence type="predicted"/>
<reference evidence="1" key="2">
    <citation type="journal article" date="2015" name="Fish Shellfish Immunol.">
        <title>Early steps in the European eel (Anguilla anguilla)-Vibrio vulnificus interaction in the gills: Role of the RtxA13 toxin.</title>
        <authorList>
            <person name="Callol A."/>
            <person name="Pajuelo D."/>
            <person name="Ebbesson L."/>
            <person name="Teles M."/>
            <person name="MacKenzie S."/>
            <person name="Amaro C."/>
        </authorList>
    </citation>
    <scope>NUCLEOTIDE SEQUENCE</scope>
</reference>